<dbReference type="RefSeq" id="WP_237583966.1">
    <property type="nucleotide sequence ID" value="NZ_MAEI02000001.1"/>
</dbReference>
<keyword evidence="11 13" id="KW-0472">Membrane</keyword>
<keyword evidence="15" id="KW-1185">Reference proteome</keyword>
<sequence>MATKRIGNKIRGWFSGEDISFAFIVSLAVPVIIDQFFLVSFNFINTAMISSSGAEAVSAVNMVGSLHYFMVQVFAAVGLGGTVVIAQYYGRRNFREMGKMAASTVFGCFCMALALTITFLVLRDPVLSLLFGKAEPTVMTNAKIYMTGLLLSYPMQAIVEGTNGSLRGIGRTKASLKLSLLMNAIYIAGNFLFVSQLGLGVRGLTYSLNISRFIAVFFAIYTLYANSGLLHIRRLYFRYPSYKKILHIIKISIPFATESLVFNGGKIIMQILIVSLGTQNIAANAIAVSWVQLSEIIPSALSTSLVPIVGQCIGRDNIRDARKLTKSFVLLGCLAFITVDLLLLPFFHVGMSLFNPPAGTIPLIFQIFIIYIFTHFLFWSISFILPAALRAAGDAKFTTAVSLLSMWIYRIGMGYLFGIYLGYGLLGLFTVTCSEWAIRGSIFYFRFRGSKWYANKLI</sequence>
<dbReference type="PANTHER" id="PTHR43298:SF2">
    <property type="entry name" value="FMN_FAD EXPORTER YEEO-RELATED"/>
    <property type="match status" value="1"/>
</dbReference>
<dbReference type="PANTHER" id="PTHR43298">
    <property type="entry name" value="MULTIDRUG RESISTANCE PROTEIN NORM-RELATED"/>
    <property type="match status" value="1"/>
</dbReference>
<dbReference type="InterPro" id="IPR050222">
    <property type="entry name" value="MATE_MdtK"/>
</dbReference>
<evidence type="ECO:0000256" key="12">
    <source>
        <dbReference type="ARBA" id="ARBA00031636"/>
    </source>
</evidence>
<feature type="transmembrane region" description="Helical" evidence="13">
    <location>
        <begin position="423"/>
        <end position="445"/>
    </location>
</feature>
<feature type="transmembrane region" description="Helical" evidence="13">
    <location>
        <begin position="328"/>
        <end position="351"/>
    </location>
</feature>
<evidence type="ECO:0000256" key="11">
    <source>
        <dbReference type="ARBA" id="ARBA00023136"/>
    </source>
</evidence>
<feature type="transmembrane region" description="Helical" evidence="13">
    <location>
        <begin position="213"/>
        <end position="232"/>
    </location>
</feature>
<evidence type="ECO:0000256" key="6">
    <source>
        <dbReference type="ARBA" id="ARBA00022449"/>
    </source>
</evidence>
<comment type="similarity">
    <text evidence="3">Belongs to the multi antimicrobial extrusion (MATE) (TC 2.A.66.1) family.</text>
</comment>
<evidence type="ECO:0000313" key="14">
    <source>
        <dbReference type="EMBL" id="MEO1782959.1"/>
    </source>
</evidence>
<feature type="transmembrane region" description="Helical" evidence="13">
    <location>
        <begin position="180"/>
        <end position="201"/>
    </location>
</feature>
<reference evidence="14" key="1">
    <citation type="submission" date="2016-06" db="EMBL/GenBank/DDBJ databases">
        <authorList>
            <person name="Van Tyne D."/>
        </authorList>
    </citation>
    <scope>NUCLEOTIDE SEQUENCE</scope>
    <source>
        <strain evidence="14">JM9A</strain>
    </source>
</reference>
<dbReference type="PIRSF" id="PIRSF006603">
    <property type="entry name" value="DinF"/>
    <property type="match status" value="1"/>
</dbReference>
<evidence type="ECO:0000256" key="4">
    <source>
        <dbReference type="ARBA" id="ARBA00020268"/>
    </source>
</evidence>
<evidence type="ECO:0000256" key="10">
    <source>
        <dbReference type="ARBA" id="ARBA00023065"/>
    </source>
</evidence>
<comment type="subcellular location">
    <subcellularLocation>
        <location evidence="2">Cell membrane</location>
        <topology evidence="2">Multi-pass membrane protein</topology>
    </subcellularLocation>
</comment>
<feature type="transmembrane region" description="Helical" evidence="13">
    <location>
        <begin position="101"/>
        <end position="122"/>
    </location>
</feature>
<evidence type="ECO:0000256" key="3">
    <source>
        <dbReference type="ARBA" id="ARBA00010199"/>
    </source>
</evidence>
<reference evidence="14" key="2">
    <citation type="submission" date="2024-02" db="EMBL/GenBank/DDBJ databases">
        <title>The Genome Sequence of Enterococcus diestrammenae JM9A.</title>
        <authorList>
            <person name="Earl A."/>
            <person name="Manson A."/>
            <person name="Gilmore M."/>
            <person name="Sanders J."/>
            <person name="Shea T."/>
            <person name="Howe W."/>
            <person name="Livny J."/>
            <person name="Cuomo C."/>
            <person name="Neafsey D."/>
            <person name="Birren B."/>
        </authorList>
    </citation>
    <scope>NUCLEOTIDE SEQUENCE</scope>
    <source>
        <strain evidence="14">JM9A</strain>
    </source>
</reference>
<evidence type="ECO:0000256" key="7">
    <source>
        <dbReference type="ARBA" id="ARBA00022475"/>
    </source>
</evidence>
<dbReference type="InterPro" id="IPR048279">
    <property type="entry name" value="MdtK-like"/>
</dbReference>
<feature type="transmembrane region" description="Helical" evidence="13">
    <location>
        <begin position="65"/>
        <end position="89"/>
    </location>
</feature>
<dbReference type="EMBL" id="MAEI02000001">
    <property type="protein sequence ID" value="MEO1782959.1"/>
    <property type="molecule type" value="Genomic_DNA"/>
</dbReference>
<evidence type="ECO:0000256" key="2">
    <source>
        <dbReference type="ARBA" id="ARBA00004651"/>
    </source>
</evidence>
<proteinExistence type="inferred from homology"/>
<organism evidence="14 15">
    <name type="scientific">Enterococcus diestrammenae</name>
    <dbReference type="NCBI Taxonomy" id="1155073"/>
    <lineage>
        <taxon>Bacteria</taxon>
        <taxon>Bacillati</taxon>
        <taxon>Bacillota</taxon>
        <taxon>Bacilli</taxon>
        <taxon>Lactobacillales</taxon>
        <taxon>Enterococcaceae</taxon>
        <taxon>Enterococcus</taxon>
    </lineage>
</organism>
<evidence type="ECO:0000313" key="15">
    <source>
        <dbReference type="Proteomes" id="UP001429357"/>
    </source>
</evidence>
<evidence type="ECO:0000256" key="9">
    <source>
        <dbReference type="ARBA" id="ARBA00022989"/>
    </source>
</evidence>
<keyword evidence="10" id="KW-0406">Ion transport</keyword>
<name>A0ABV0F6R9_9ENTE</name>
<dbReference type="Pfam" id="PF01554">
    <property type="entry name" value="MatE"/>
    <property type="match status" value="2"/>
</dbReference>
<evidence type="ECO:0000256" key="1">
    <source>
        <dbReference type="ARBA" id="ARBA00003408"/>
    </source>
</evidence>
<dbReference type="Proteomes" id="UP001429357">
    <property type="component" value="Unassembled WGS sequence"/>
</dbReference>
<feature type="transmembrane region" description="Helical" evidence="13">
    <location>
        <begin position="142"/>
        <end position="159"/>
    </location>
</feature>
<keyword evidence="9 13" id="KW-1133">Transmembrane helix</keyword>
<accession>A0ABV0F6R9</accession>
<keyword evidence="5" id="KW-0813">Transport</keyword>
<dbReference type="NCBIfam" id="TIGR00797">
    <property type="entry name" value="matE"/>
    <property type="match status" value="1"/>
</dbReference>
<comment type="function">
    <text evidence="1">Multidrug efflux pump.</text>
</comment>
<keyword evidence="8 13" id="KW-0812">Transmembrane</keyword>
<evidence type="ECO:0000256" key="5">
    <source>
        <dbReference type="ARBA" id="ARBA00022448"/>
    </source>
</evidence>
<protein>
    <recommendedName>
        <fullName evidence="4">Probable multidrug resistance protein NorM</fullName>
    </recommendedName>
    <alternativeName>
        <fullName evidence="12">Multidrug-efflux transporter</fullName>
    </alternativeName>
</protein>
<keyword evidence="6" id="KW-0050">Antiport</keyword>
<feature type="transmembrane region" description="Helical" evidence="13">
    <location>
        <begin position="363"/>
        <end position="385"/>
    </location>
</feature>
<evidence type="ECO:0000256" key="13">
    <source>
        <dbReference type="SAM" id="Phobius"/>
    </source>
</evidence>
<gene>
    <name evidence="14" type="ORF">BAU18_002576</name>
</gene>
<comment type="caution">
    <text evidence="14">The sequence shown here is derived from an EMBL/GenBank/DDBJ whole genome shotgun (WGS) entry which is preliminary data.</text>
</comment>
<dbReference type="InterPro" id="IPR002528">
    <property type="entry name" value="MATE_fam"/>
</dbReference>
<evidence type="ECO:0000256" key="8">
    <source>
        <dbReference type="ARBA" id="ARBA00022692"/>
    </source>
</evidence>
<keyword evidence="7" id="KW-1003">Cell membrane</keyword>
<feature type="transmembrane region" description="Helical" evidence="13">
    <location>
        <begin position="21"/>
        <end position="45"/>
    </location>
</feature>